<comment type="caution">
    <text evidence="1">The sequence shown here is derived from an EMBL/GenBank/DDBJ whole genome shotgun (WGS) entry which is preliminary data.</text>
</comment>
<keyword evidence="2" id="KW-1185">Reference proteome</keyword>
<evidence type="ECO:0000313" key="1">
    <source>
        <dbReference type="EMBL" id="KAL1564531.1"/>
    </source>
</evidence>
<dbReference type="Proteomes" id="UP001567538">
    <property type="component" value="Unassembled WGS sequence"/>
</dbReference>
<proteinExistence type="predicted"/>
<organism evidence="1 2">
    <name type="scientific">Salvia divinorum</name>
    <name type="common">Maria pastora</name>
    <name type="synonym">Diviner's sage</name>
    <dbReference type="NCBI Taxonomy" id="28513"/>
    <lineage>
        <taxon>Eukaryota</taxon>
        <taxon>Viridiplantae</taxon>
        <taxon>Streptophyta</taxon>
        <taxon>Embryophyta</taxon>
        <taxon>Tracheophyta</taxon>
        <taxon>Spermatophyta</taxon>
        <taxon>Magnoliopsida</taxon>
        <taxon>eudicotyledons</taxon>
        <taxon>Gunneridae</taxon>
        <taxon>Pentapetalae</taxon>
        <taxon>asterids</taxon>
        <taxon>lamiids</taxon>
        <taxon>Lamiales</taxon>
        <taxon>Lamiaceae</taxon>
        <taxon>Nepetoideae</taxon>
        <taxon>Mentheae</taxon>
        <taxon>Salviinae</taxon>
        <taxon>Salvia</taxon>
        <taxon>Salvia subgen. Calosphace</taxon>
    </lineage>
</organism>
<evidence type="ECO:0000313" key="2">
    <source>
        <dbReference type="Proteomes" id="UP001567538"/>
    </source>
</evidence>
<protein>
    <submittedName>
        <fullName evidence="1">Uncharacterized protein</fullName>
    </submittedName>
</protein>
<accession>A0ABD1I758</accession>
<reference evidence="1 2" key="1">
    <citation type="submission" date="2024-06" db="EMBL/GenBank/DDBJ databases">
        <title>A chromosome level genome sequence of Diviner's sage (Salvia divinorum).</title>
        <authorList>
            <person name="Ford S.A."/>
            <person name="Ro D.-K."/>
            <person name="Ness R.W."/>
            <person name="Phillips M.A."/>
        </authorList>
    </citation>
    <scope>NUCLEOTIDE SEQUENCE [LARGE SCALE GENOMIC DNA]</scope>
    <source>
        <strain evidence="1">SAF-2024a</strain>
        <tissue evidence="1">Leaf</tissue>
    </source>
</reference>
<dbReference type="EMBL" id="JBEAFC010000003">
    <property type="protein sequence ID" value="KAL1564531.1"/>
    <property type="molecule type" value="Genomic_DNA"/>
</dbReference>
<sequence length="77" mass="8561">MRGGPTRNGLCESYTERCSLSTVLVVDSSHTVFRCRCFRTPWALPPTKETASTLALFPSHLFNNSESSLNPHSLFSL</sequence>
<dbReference type="AlphaFoldDB" id="A0ABD1I758"/>
<gene>
    <name evidence="1" type="ORF">AAHA92_06859</name>
</gene>
<name>A0ABD1I758_SALDI</name>